<keyword evidence="2" id="KW-1185">Reference proteome</keyword>
<dbReference type="EMBL" id="JBAKBA010000019">
    <property type="protein sequence ID" value="MEL0659381.1"/>
    <property type="molecule type" value="Genomic_DNA"/>
</dbReference>
<evidence type="ECO:0000313" key="1">
    <source>
        <dbReference type="EMBL" id="MEL0659381.1"/>
    </source>
</evidence>
<name>A0ABU9HC80_9GAMM</name>
<dbReference type="Pfam" id="PF11993">
    <property type="entry name" value="VC2046"/>
    <property type="match status" value="1"/>
</dbReference>
<reference evidence="1 2" key="1">
    <citation type="submission" date="2024-02" db="EMBL/GenBank/DDBJ databases">
        <title>Bacteria isolated from the canopy kelp, Nereocystis luetkeana.</title>
        <authorList>
            <person name="Pfister C.A."/>
            <person name="Younker I.T."/>
            <person name="Light S.H."/>
        </authorList>
    </citation>
    <scope>NUCLEOTIDE SEQUENCE [LARGE SCALE GENOMIC DNA]</scope>
    <source>
        <strain evidence="1 2">TI.2.07</strain>
    </source>
</reference>
<gene>
    <name evidence="1" type="ORF">V6255_09550</name>
</gene>
<evidence type="ECO:0000313" key="2">
    <source>
        <dbReference type="Proteomes" id="UP001366060"/>
    </source>
</evidence>
<protein>
    <submittedName>
        <fullName evidence="1">VC2046/SO_2500 family protein</fullName>
    </submittedName>
</protein>
<comment type="caution">
    <text evidence="1">The sequence shown here is derived from an EMBL/GenBank/DDBJ whole genome shotgun (WGS) entry which is preliminary data.</text>
</comment>
<proteinExistence type="predicted"/>
<dbReference type="InterPro" id="IPR021879">
    <property type="entry name" value="VC2046_fam"/>
</dbReference>
<sequence>MNIEQLDQQIIINEWQLGQQLNTAVHSGTREKFNLLLSFLSDDARDFAQFEIKSEIDLVVKEDNLRTYFELPEKQPLVNEGPSEKLLAELNDDLQQKKLTDIRFKQLITNEALLSKQQGAKFPEELLDNLPLLKKQRMNAAYQSNSLTEERDNKKPVGVDVSLLDEYKNMDLMNRPLQVHYK</sequence>
<organism evidence="1 2">
    <name type="scientific">Psychromonas arctica</name>
    <dbReference type="NCBI Taxonomy" id="168275"/>
    <lineage>
        <taxon>Bacteria</taxon>
        <taxon>Pseudomonadati</taxon>
        <taxon>Pseudomonadota</taxon>
        <taxon>Gammaproteobacteria</taxon>
        <taxon>Alteromonadales</taxon>
        <taxon>Psychromonadaceae</taxon>
        <taxon>Psychromonas</taxon>
    </lineage>
</organism>
<dbReference type="Proteomes" id="UP001366060">
    <property type="component" value="Unassembled WGS sequence"/>
</dbReference>
<accession>A0ABU9HC80</accession>
<dbReference type="RefSeq" id="WP_341627941.1">
    <property type="nucleotide sequence ID" value="NZ_JBAKBA010000019.1"/>
</dbReference>